<dbReference type="Proteomes" id="UP000594014">
    <property type="component" value="Chromosome"/>
</dbReference>
<organism evidence="1 2">
    <name type="scientific">Anoxybacterium hadale</name>
    <dbReference type="NCBI Taxonomy" id="3408580"/>
    <lineage>
        <taxon>Bacteria</taxon>
        <taxon>Bacillati</taxon>
        <taxon>Bacillota</taxon>
        <taxon>Clostridia</taxon>
        <taxon>Peptostreptococcales</taxon>
        <taxon>Anaerovoracaceae</taxon>
        <taxon>Anoxybacterium</taxon>
    </lineage>
</organism>
<evidence type="ECO:0000313" key="2">
    <source>
        <dbReference type="Proteomes" id="UP000594014"/>
    </source>
</evidence>
<reference evidence="1" key="1">
    <citation type="submission" date="2019-08" db="EMBL/GenBank/DDBJ databases">
        <title>Genome sequence of Clostridiales bacterium MT110.</title>
        <authorList>
            <person name="Cao J."/>
        </authorList>
    </citation>
    <scope>NUCLEOTIDE SEQUENCE</scope>
    <source>
        <strain evidence="1">MT110</strain>
    </source>
</reference>
<proteinExistence type="predicted"/>
<name>A0ACD1AAL4_9FIRM</name>
<dbReference type="EMBL" id="CP042469">
    <property type="protein sequence ID" value="QOX63351.1"/>
    <property type="molecule type" value="Genomic_DNA"/>
</dbReference>
<accession>A0ACD1AAL4</accession>
<evidence type="ECO:0000313" key="1">
    <source>
        <dbReference type="EMBL" id="QOX63351.1"/>
    </source>
</evidence>
<gene>
    <name evidence="1" type="ORF">FRZ06_08300</name>
</gene>
<keyword evidence="2" id="KW-1185">Reference proteome</keyword>
<protein>
    <submittedName>
        <fullName evidence="1">DUF3892 domain-containing protein</fullName>
    </submittedName>
</protein>
<sequence>MAERFTVNAKISKIKKDHEGNISDVMLENGTILPINHAILQAKEGLIDGVIAIRGKDGGEFLRTDPNSYPVDNLLDLPTFR</sequence>